<sequence>MLDLAMIPINFVLAFINSMGVGEQISIASGLIYIVLSVRQNALCWPFGIVSVAIWMVVVFKGKLYSDAFLQFIYVVLGFYGWYQWLRGGADNAPLQIQKVDRKLALRLTAIGLITFLPLGYVTENYLGASFPWWDALTTVLSLIAQYLLAKKYLENWILWITADAMYIVIYYLKGWTGYSGLMTVYTIMAIIGFIGWLKSYKADHEQQCQCA</sequence>
<gene>
    <name evidence="11" type="ORF">SAMN06295933_1960</name>
</gene>
<evidence type="ECO:0000256" key="2">
    <source>
        <dbReference type="ARBA" id="ARBA00004651"/>
    </source>
</evidence>
<evidence type="ECO:0000256" key="3">
    <source>
        <dbReference type="ARBA" id="ARBA00006669"/>
    </source>
</evidence>
<dbReference type="NCBIfam" id="TIGR01528">
    <property type="entry name" value="NMN_trans_PnuC"/>
    <property type="match status" value="1"/>
</dbReference>
<evidence type="ECO:0000313" key="12">
    <source>
        <dbReference type="Proteomes" id="UP000192906"/>
    </source>
</evidence>
<keyword evidence="8 10" id="KW-1133">Transmembrane helix</keyword>
<evidence type="ECO:0000256" key="9">
    <source>
        <dbReference type="ARBA" id="ARBA00023136"/>
    </source>
</evidence>
<dbReference type="PANTHER" id="PTHR36122:SF2">
    <property type="entry name" value="NICOTINAMIDE RIBOSIDE TRANSPORTER PNUC"/>
    <property type="match status" value="1"/>
</dbReference>
<feature type="transmembrane region" description="Helical" evidence="10">
    <location>
        <begin position="179"/>
        <end position="198"/>
    </location>
</feature>
<keyword evidence="7 10" id="KW-0812">Transmembrane</keyword>
<dbReference type="AlphaFoldDB" id="A0A1X7DIS2"/>
<evidence type="ECO:0000313" key="11">
    <source>
        <dbReference type="EMBL" id="SMF16314.1"/>
    </source>
</evidence>
<dbReference type="InterPro" id="IPR006419">
    <property type="entry name" value="NMN_transpt_PnuC"/>
</dbReference>
<keyword evidence="5" id="KW-0813">Transport</keyword>
<evidence type="ECO:0000256" key="7">
    <source>
        <dbReference type="ARBA" id="ARBA00022692"/>
    </source>
</evidence>
<dbReference type="GO" id="GO:0005886">
    <property type="term" value="C:plasma membrane"/>
    <property type="evidence" value="ECO:0007669"/>
    <property type="project" value="UniProtKB-SubCell"/>
</dbReference>
<feature type="transmembrane region" description="Helical" evidence="10">
    <location>
        <begin position="157"/>
        <end position="173"/>
    </location>
</feature>
<evidence type="ECO:0000256" key="1">
    <source>
        <dbReference type="ARBA" id="ARBA00002672"/>
    </source>
</evidence>
<name>A0A1X7DIS2_9BACT</name>
<feature type="transmembrane region" description="Helical" evidence="10">
    <location>
        <begin position="104"/>
        <end position="121"/>
    </location>
</feature>
<evidence type="ECO:0000256" key="10">
    <source>
        <dbReference type="SAM" id="Phobius"/>
    </source>
</evidence>
<dbReference type="RefSeq" id="WP_245805515.1">
    <property type="nucleotide sequence ID" value="NZ_FWZU01000003.1"/>
</dbReference>
<reference evidence="12" key="1">
    <citation type="submission" date="2017-04" db="EMBL/GenBank/DDBJ databases">
        <authorList>
            <person name="Varghese N."/>
            <person name="Submissions S."/>
        </authorList>
    </citation>
    <scope>NUCLEOTIDE SEQUENCE [LARGE SCALE GENOMIC DNA]</scope>
    <source>
        <strain evidence="12">K3S</strain>
    </source>
</reference>
<keyword evidence="6" id="KW-1003">Cell membrane</keyword>
<evidence type="ECO:0000256" key="6">
    <source>
        <dbReference type="ARBA" id="ARBA00022475"/>
    </source>
</evidence>
<feature type="transmembrane region" description="Helical" evidence="10">
    <location>
        <begin position="133"/>
        <end position="150"/>
    </location>
</feature>
<proteinExistence type="inferred from homology"/>
<comment type="subcellular location">
    <subcellularLocation>
        <location evidence="2">Cell membrane</location>
        <topology evidence="2">Multi-pass membrane protein</topology>
    </subcellularLocation>
</comment>
<organism evidence="11 12">
    <name type="scientific">Desulfovibrio gilichinskyi</name>
    <dbReference type="NCBI Taxonomy" id="1519643"/>
    <lineage>
        <taxon>Bacteria</taxon>
        <taxon>Pseudomonadati</taxon>
        <taxon>Thermodesulfobacteriota</taxon>
        <taxon>Desulfovibrionia</taxon>
        <taxon>Desulfovibrionales</taxon>
        <taxon>Desulfovibrionaceae</taxon>
        <taxon>Desulfovibrio</taxon>
    </lineage>
</organism>
<dbReference type="STRING" id="1519643.SAMN06295933_1960"/>
<dbReference type="Proteomes" id="UP000192906">
    <property type="component" value="Unassembled WGS sequence"/>
</dbReference>
<keyword evidence="12" id="KW-1185">Reference proteome</keyword>
<dbReference type="GO" id="GO:0034257">
    <property type="term" value="F:nicotinamide riboside transmembrane transporter activity"/>
    <property type="evidence" value="ECO:0007669"/>
    <property type="project" value="InterPro"/>
</dbReference>
<feature type="transmembrane region" description="Helical" evidence="10">
    <location>
        <begin position="12"/>
        <end position="36"/>
    </location>
</feature>
<protein>
    <recommendedName>
        <fullName evidence="4">Nicotinamide riboside transporter PnuC</fullName>
    </recommendedName>
</protein>
<evidence type="ECO:0000256" key="5">
    <source>
        <dbReference type="ARBA" id="ARBA00022448"/>
    </source>
</evidence>
<dbReference type="PANTHER" id="PTHR36122">
    <property type="entry name" value="NICOTINAMIDE RIBOSIDE TRANSPORTER PNUC"/>
    <property type="match status" value="1"/>
</dbReference>
<evidence type="ECO:0000256" key="4">
    <source>
        <dbReference type="ARBA" id="ARBA00017522"/>
    </source>
</evidence>
<keyword evidence="9 10" id="KW-0472">Membrane</keyword>
<dbReference type="EMBL" id="FWZU01000003">
    <property type="protein sequence ID" value="SMF16314.1"/>
    <property type="molecule type" value="Genomic_DNA"/>
</dbReference>
<feature type="transmembrane region" description="Helical" evidence="10">
    <location>
        <begin position="43"/>
        <end position="62"/>
    </location>
</feature>
<evidence type="ECO:0000256" key="8">
    <source>
        <dbReference type="ARBA" id="ARBA00022989"/>
    </source>
</evidence>
<comment type="similarity">
    <text evidence="3">Belongs to the nicotinamide ribonucleoside (NR) uptake permease (TC 4.B.1) family.</text>
</comment>
<accession>A0A1X7DIS2</accession>
<dbReference type="Pfam" id="PF04973">
    <property type="entry name" value="NMN_transporter"/>
    <property type="match status" value="1"/>
</dbReference>
<comment type="function">
    <text evidence="1">Required for nicotinamide riboside transport across the inner membrane.</text>
</comment>
<feature type="transmembrane region" description="Helical" evidence="10">
    <location>
        <begin position="68"/>
        <end position="83"/>
    </location>
</feature>